<dbReference type="InterPro" id="IPR012337">
    <property type="entry name" value="RNaseH-like_sf"/>
</dbReference>
<proteinExistence type="predicted"/>
<evidence type="ECO:0000313" key="2">
    <source>
        <dbReference type="EMBL" id="MDR6841335.1"/>
    </source>
</evidence>
<feature type="domain" description="Integrase catalytic" evidence="1">
    <location>
        <begin position="138"/>
        <end position="301"/>
    </location>
</feature>
<keyword evidence="3" id="KW-1185">Reference proteome</keyword>
<dbReference type="Proteomes" id="UP001254759">
    <property type="component" value="Unassembled WGS sequence"/>
</dbReference>
<evidence type="ECO:0000259" key="1">
    <source>
        <dbReference type="PROSITE" id="PS50994"/>
    </source>
</evidence>
<dbReference type="Gene3D" id="3.30.420.10">
    <property type="entry name" value="Ribonuclease H-like superfamily/Ribonuclease H"/>
    <property type="match status" value="1"/>
</dbReference>
<reference evidence="2 3" key="1">
    <citation type="submission" date="2023-07" db="EMBL/GenBank/DDBJ databases">
        <title>Sorghum-associated microbial communities from plants grown in Nebraska, USA.</title>
        <authorList>
            <person name="Schachtman D."/>
        </authorList>
    </citation>
    <scope>NUCLEOTIDE SEQUENCE [LARGE SCALE GENOMIC DNA]</scope>
    <source>
        <strain evidence="2 3">BE107</strain>
    </source>
</reference>
<accession>A0ABU1RSQ4</accession>
<dbReference type="InterPro" id="IPR001584">
    <property type="entry name" value="Integrase_cat-core"/>
</dbReference>
<comment type="caution">
    <text evidence="2">The sequence shown here is derived from an EMBL/GenBank/DDBJ whole genome shotgun (WGS) entry which is preliminary data.</text>
</comment>
<evidence type="ECO:0000313" key="3">
    <source>
        <dbReference type="Proteomes" id="UP001254759"/>
    </source>
</evidence>
<organism evidence="2 3">
    <name type="scientific">Pseudoxanthomonas sacheonensis</name>
    <dbReference type="NCBI Taxonomy" id="443615"/>
    <lineage>
        <taxon>Bacteria</taxon>
        <taxon>Pseudomonadati</taxon>
        <taxon>Pseudomonadota</taxon>
        <taxon>Gammaproteobacteria</taxon>
        <taxon>Lysobacterales</taxon>
        <taxon>Lysobacteraceae</taxon>
        <taxon>Pseudoxanthomonas</taxon>
    </lineage>
</organism>
<dbReference type="PANTHER" id="PTHR47515">
    <property type="entry name" value="LOW CALCIUM RESPONSE LOCUS PROTEIN T"/>
    <property type="match status" value="1"/>
</dbReference>
<protein>
    <submittedName>
        <fullName evidence="2">Transposase InsO family protein</fullName>
    </submittedName>
</protein>
<dbReference type="EMBL" id="JAVDTT010000002">
    <property type="protein sequence ID" value="MDR6841335.1"/>
    <property type="molecule type" value="Genomic_DNA"/>
</dbReference>
<gene>
    <name evidence="2" type="ORF">J2W94_001620</name>
</gene>
<dbReference type="PROSITE" id="PS50994">
    <property type="entry name" value="INTEGRASE"/>
    <property type="match status" value="1"/>
</dbReference>
<sequence>MAASAELEQLRRKTTRYEAERAAWKHIMRRLAPPLSRRIELFGQLQAAGLVSINQAKAMLCMASPHVSLVKYERDDTVILRTMKEHLAAFPGHGFETMFHQVLAGKVCGIGRAQRIYAGAGLQLYRRNARRPKGKYRLAVAPHSNFTWSIDFMHFRLVSGAPARTLNVLDDFSRECLLIKGGFGTSASLVAEQLAELVGRRGLPSTIRCDNGPEFTGRAFLQWAAAAGITIEHIAPYRAYQNAYIERFNRTVRDNLILWNSFTSLDDFDRVAEDFRYHYNHCRPHESLGWTTPAGYAAANAHC</sequence>
<dbReference type="PANTHER" id="PTHR47515:SF2">
    <property type="entry name" value="INTEGRASE CORE DOMAIN PROTEIN"/>
    <property type="match status" value="1"/>
</dbReference>
<name>A0ABU1RSQ4_9GAMM</name>
<dbReference type="InterPro" id="IPR036397">
    <property type="entry name" value="RNaseH_sf"/>
</dbReference>
<dbReference type="SUPFAM" id="SSF53098">
    <property type="entry name" value="Ribonuclease H-like"/>
    <property type="match status" value="1"/>
</dbReference>
<dbReference type="Pfam" id="PF13683">
    <property type="entry name" value="rve_3"/>
    <property type="match status" value="1"/>
</dbReference>